<dbReference type="Pfam" id="PF01406">
    <property type="entry name" value="tRNA-synt_1e"/>
    <property type="match status" value="1"/>
</dbReference>
<feature type="coiled-coil region" evidence="12">
    <location>
        <begin position="680"/>
        <end position="712"/>
    </location>
</feature>
<dbReference type="RefSeq" id="XP_022313921.1">
    <property type="nucleotide sequence ID" value="XM_022458213.1"/>
</dbReference>
<evidence type="ECO:0000259" key="13">
    <source>
        <dbReference type="Pfam" id="PF01406"/>
    </source>
</evidence>
<keyword evidence="8" id="KW-0648">Protein biosynthesis</keyword>
<dbReference type="CDD" id="cd00672">
    <property type="entry name" value="CysRS_core"/>
    <property type="match status" value="1"/>
</dbReference>
<feature type="domain" description="tRNA synthetases class I catalytic" evidence="13">
    <location>
        <begin position="82"/>
        <end position="485"/>
    </location>
</feature>
<dbReference type="PANTHER" id="PTHR10890:SF3">
    <property type="entry name" value="CYSTEINE--TRNA LIGASE, CYTOPLASMIC"/>
    <property type="match status" value="1"/>
</dbReference>
<evidence type="ECO:0000256" key="2">
    <source>
        <dbReference type="ARBA" id="ARBA00012832"/>
    </source>
</evidence>
<evidence type="ECO:0000256" key="6">
    <source>
        <dbReference type="ARBA" id="ARBA00022833"/>
    </source>
</evidence>
<keyword evidence="4" id="KW-0479">Metal-binding</keyword>
<evidence type="ECO:0000256" key="11">
    <source>
        <dbReference type="ARBA" id="ARBA00039362"/>
    </source>
</evidence>
<dbReference type="SUPFAM" id="SSF47323">
    <property type="entry name" value="Anticodon-binding domain of a subclass of class I aminoacyl-tRNA synthetases"/>
    <property type="match status" value="1"/>
</dbReference>
<keyword evidence="12" id="KW-0175">Coiled coil</keyword>
<reference evidence="14" key="1">
    <citation type="submission" date="2024-06" db="UniProtKB">
        <authorList>
            <consortium name="RefSeq"/>
        </authorList>
    </citation>
    <scope>NUCLEOTIDE SEQUENCE [LARGE SCALE GENOMIC DNA]</scope>
    <source>
        <tissue evidence="15">Whole sample</tissue>
    </source>
</reference>
<dbReference type="GO" id="GO:0046872">
    <property type="term" value="F:metal ion binding"/>
    <property type="evidence" value="ECO:0007669"/>
    <property type="project" value="UniProtKB-KW"/>
</dbReference>
<keyword evidence="3" id="KW-0436">Ligase</keyword>
<evidence type="ECO:0000256" key="1">
    <source>
        <dbReference type="ARBA" id="ARBA00001947"/>
    </source>
</evidence>
<dbReference type="PRINTS" id="PR00983">
    <property type="entry name" value="TRNASYNTHCYS"/>
</dbReference>
<dbReference type="OrthoDB" id="438179at2759"/>
<proteinExistence type="inferred from homology"/>
<evidence type="ECO:0000256" key="3">
    <source>
        <dbReference type="ARBA" id="ARBA00022598"/>
    </source>
</evidence>
<protein>
    <recommendedName>
        <fullName evidence="11">Cysteine--tRNA ligase, cytoplasmic</fullName>
        <ecNumber evidence="2">6.1.1.16</ecNumber>
    </recommendedName>
    <alternativeName>
        <fullName evidence="10">Cysteinyl-tRNA synthetase</fullName>
    </alternativeName>
</protein>
<dbReference type="Gene3D" id="3.40.50.620">
    <property type="entry name" value="HUPs"/>
    <property type="match status" value="1"/>
</dbReference>
<dbReference type="Proteomes" id="UP000694844">
    <property type="component" value="Chromosome 1"/>
</dbReference>
<dbReference type="GO" id="GO:0005737">
    <property type="term" value="C:cytoplasm"/>
    <property type="evidence" value="ECO:0007669"/>
    <property type="project" value="TreeGrafter"/>
</dbReference>
<dbReference type="AlphaFoldDB" id="A0A8B8CHE6"/>
<gene>
    <name evidence="15 16" type="primary">LOC111118652</name>
</gene>
<dbReference type="EC" id="6.1.1.16" evidence="2"/>
<keyword evidence="5" id="KW-0547">Nucleotide-binding</keyword>
<dbReference type="GO" id="GO:0004817">
    <property type="term" value="F:cysteine-tRNA ligase activity"/>
    <property type="evidence" value="ECO:0007669"/>
    <property type="project" value="UniProtKB-EC"/>
</dbReference>
<dbReference type="PANTHER" id="PTHR10890">
    <property type="entry name" value="CYSTEINYL-TRNA SYNTHETASE"/>
    <property type="match status" value="1"/>
</dbReference>
<evidence type="ECO:0000256" key="8">
    <source>
        <dbReference type="ARBA" id="ARBA00022917"/>
    </source>
</evidence>
<dbReference type="InterPro" id="IPR032678">
    <property type="entry name" value="tRNA-synt_1_cat_dom"/>
</dbReference>
<evidence type="ECO:0000256" key="12">
    <source>
        <dbReference type="SAM" id="Coils"/>
    </source>
</evidence>
<evidence type="ECO:0000313" key="15">
    <source>
        <dbReference type="RefSeq" id="XP_022313921.1"/>
    </source>
</evidence>
<accession>A0A8B8CHE6</accession>
<evidence type="ECO:0000256" key="4">
    <source>
        <dbReference type="ARBA" id="ARBA00022723"/>
    </source>
</evidence>
<comment type="cofactor">
    <cofactor evidence="1">
        <name>Zn(2+)</name>
        <dbReference type="ChEBI" id="CHEBI:29105"/>
    </cofactor>
</comment>
<dbReference type="InterPro" id="IPR014729">
    <property type="entry name" value="Rossmann-like_a/b/a_fold"/>
</dbReference>
<dbReference type="GO" id="GO:0006423">
    <property type="term" value="P:cysteinyl-tRNA aminoacylation"/>
    <property type="evidence" value="ECO:0007669"/>
    <property type="project" value="InterPro"/>
</dbReference>
<dbReference type="KEGG" id="cvn:111118652"/>
<dbReference type="NCBIfam" id="TIGR00435">
    <property type="entry name" value="cysS"/>
    <property type="match status" value="1"/>
</dbReference>
<evidence type="ECO:0000256" key="5">
    <source>
        <dbReference type="ARBA" id="ARBA00022741"/>
    </source>
</evidence>
<dbReference type="InterPro" id="IPR015803">
    <property type="entry name" value="Cys-tRNA-ligase"/>
</dbReference>
<sequence>MAIIRSVVCGILQQSQLTSGTSTSLRFFHASTFFFNNNSLRRLKEKMASRSKNVQPPWSVPEGTEVPKLKLYNSLTRQKEVFVPQNGRRVLWYSCGPTVYDSSHMGHARSYISIDILRRVLQNYFNYEVFYCMNITDIDDKIIKRARQNYLYEQYQSKNLAVSKILEDLESALKPFVVKLEKEEDPDKKALYVKIKAKVEKALAEVKAGQEDGQSRERLYVDGKDVLCDWLDKTHGSEVTDNSIFAKLPQFFEEDYHKDMESLNVLPADVLTRVSEYVPEIVEYIKKIINNGFGYESNGSVYFNTSAFDAAEGHSYAKIVPEAYGDKAALNEGEGELSVSAERQEEKKNPTDFALWKASKPGEPSWESPWGMGRPGWHIECSVMASSIQGESLDIHTGGFDLRFPHHDNELAQAEAYYDNDHWVRYFLHAGHLTIEGCKMSKSLKNFITIKDALKKHTARQLRLLFLLHQWKDTLDYGENSMEIAIRYEKMVNEFFLNVKNLLRTTPGTGIAAFEKWGDEDVQLNQKYLQTKDSVHEALCDNVNTRTALELLRELIGEVNIYMASARSTDRTPNRMILKNIATYITLLFKVFGAIETDEEIGFPQSSSQSVNVEETVMPFLTAFAQFREDVRNISREQKATELLKLCDQLRDDVLPNLGVRLEDGISPPTIKLVDRETLMKEREEKLKKEELKRLEKEKKKQEMEAKLAQEKIPPWELFKKETDKYSQFDDKGLPTHDAEGKELSKGQIKKLTKLYEKQEKTYNKHMGTTGSEGGS</sequence>
<dbReference type="InterPro" id="IPR009080">
    <property type="entry name" value="tRNAsynth_Ia_anticodon-bd"/>
</dbReference>
<evidence type="ECO:0000313" key="16">
    <source>
        <dbReference type="RefSeq" id="XP_022313931.1"/>
    </source>
</evidence>
<dbReference type="HAMAP" id="MF_00041">
    <property type="entry name" value="Cys_tRNA_synth"/>
    <property type="match status" value="1"/>
</dbReference>
<dbReference type="Gene3D" id="1.20.120.1910">
    <property type="entry name" value="Cysteine-tRNA ligase, C-terminal anti-codon recognition domain"/>
    <property type="match status" value="1"/>
</dbReference>
<keyword evidence="6" id="KW-0862">Zinc</keyword>
<keyword evidence="14" id="KW-1185">Reference proteome</keyword>
<reference evidence="16" key="2">
    <citation type="submission" date="2025-04" db="UniProtKB">
        <authorList>
            <consortium name="RefSeq"/>
        </authorList>
    </citation>
    <scope>IDENTIFICATION</scope>
    <source>
        <tissue evidence="16">Whole sample</tissue>
    </source>
</reference>
<organism evidence="14 16">
    <name type="scientific">Crassostrea virginica</name>
    <name type="common">Eastern oyster</name>
    <dbReference type="NCBI Taxonomy" id="6565"/>
    <lineage>
        <taxon>Eukaryota</taxon>
        <taxon>Metazoa</taxon>
        <taxon>Spiralia</taxon>
        <taxon>Lophotrochozoa</taxon>
        <taxon>Mollusca</taxon>
        <taxon>Bivalvia</taxon>
        <taxon>Autobranchia</taxon>
        <taxon>Pteriomorphia</taxon>
        <taxon>Ostreida</taxon>
        <taxon>Ostreoidea</taxon>
        <taxon>Ostreidae</taxon>
        <taxon>Crassostrea</taxon>
    </lineage>
</organism>
<evidence type="ECO:0000256" key="10">
    <source>
        <dbReference type="ARBA" id="ARBA00031499"/>
    </source>
</evidence>
<name>A0A8B8CHE6_CRAVI</name>
<keyword evidence="7" id="KW-0067">ATP-binding</keyword>
<evidence type="ECO:0000256" key="7">
    <source>
        <dbReference type="ARBA" id="ARBA00022840"/>
    </source>
</evidence>
<evidence type="ECO:0000256" key="9">
    <source>
        <dbReference type="ARBA" id="ARBA00023146"/>
    </source>
</evidence>
<keyword evidence="9" id="KW-0030">Aminoacyl-tRNA synthetase</keyword>
<dbReference type="RefSeq" id="XP_022313931.1">
    <property type="nucleotide sequence ID" value="XM_022458223.1"/>
</dbReference>
<dbReference type="InterPro" id="IPR024909">
    <property type="entry name" value="Cys-tRNA/MSH_ligase"/>
</dbReference>
<dbReference type="GeneID" id="111118652"/>
<evidence type="ECO:0000313" key="14">
    <source>
        <dbReference type="Proteomes" id="UP000694844"/>
    </source>
</evidence>
<dbReference type="GO" id="GO:0005524">
    <property type="term" value="F:ATP binding"/>
    <property type="evidence" value="ECO:0007669"/>
    <property type="project" value="UniProtKB-KW"/>
</dbReference>
<dbReference type="SUPFAM" id="SSF52374">
    <property type="entry name" value="Nucleotidylyl transferase"/>
    <property type="match status" value="1"/>
</dbReference>